<dbReference type="Proteomes" id="UP000284892">
    <property type="component" value="Unassembled WGS sequence"/>
</dbReference>
<dbReference type="Gene3D" id="1.10.287.110">
    <property type="entry name" value="DnaJ domain"/>
    <property type="match status" value="1"/>
</dbReference>
<sequence>MLLKNHYHLLGIEPSSDINTIKKAFRKEIAIYHPEKNKTEEAAERFEGLILAFDILSHPEKRKTYDKLLSESLTNKPAVIEQKEEQQYKEWKKEAKTKSKKYKSSSLDDLLLLDLFFEAGIHGLLDSTDGLLDGIGDVLGEGLGGVFDLF</sequence>
<dbReference type="PANTHER" id="PTHR43908">
    <property type="entry name" value="AT29763P-RELATED"/>
    <property type="match status" value="1"/>
</dbReference>
<dbReference type="PROSITE" id="PS50076">
    <property type="entry name" value="DNAJ_2"/>
    <property type="match status" value="1"/>
</dbReference>
<accession>A0A420DUY3</accession>
<dbReference type="SMART" id="SM00271">
    <property type="entry name" value="DnaJ"/>
    <property type="match status" value="1"/>
</dbReference>
<dbReference type="SUPFAM" id="SSF46565">
    <property type="entry name" value="Chaperone J-domain"/>
    <property type="match status" value="1"/>
</dbReference>
<dbReference type="InterPro" id="IPR001623">
    <property type="entry name" value="DnaJ_domain"/>
</dbReference>
<dbReference type="OrthoDB" id="9779622at2"/>
<dbReference type="InterPro" id="IPR036869">
    <property type="entry name" value="J_dom_sf"/>
</dbReference>
<dbReference type="PANTHER" id="PTHR43908:SF3">
    <property type="entry name" value="AT29763P-RELATED"/>
    <property type="match status" value="1"/>
</dbReference>
<dbReference type="GO" id="GO:0071218">
    <property type="term" value="P:cellular response to misfolded protein"/>
    <property type="evidence" value="ECO:0007669"/>
    <property type="project" value="TreeGrafter"/>
</dbReference>
<dbReference type="GO" id="GO:0030544">
    <property type="term" value="F:Hsp70 protein binding"/>
    <property type="evidence" value="ECO:0007669"/>
    <property type="project" value="TreeGrafter"/>
</dbReference>
<protein>
    <submittedName>
        <fullName evidence="2">DnaJ-like protein</fullName>
    </submittedName>
</protein>
<evidence type="ECO:0000259" key="1">
    <source>
        <dbReference type="PROSITE" id="PS50076"/>
    </source>
</evidence>
<dbReference type="RefSeq" id="WP_120199176.1">
    <property type="nucleotide sequence ID" value="NZ_RAQJ01000001.1"/>
</dbReference>
<dbReference type="AlphaFoldDB" id="A0A420DUY3"/>
<evidence type="ECO:0000313" key="2">
    <source>
        <dbReference type="EMBL" id="RKE97937.1"/>
    </source>
</evidence>
<dbReference type="CDD" id="cd06257">
    <property type="entry name" value="DnaJ"/>
    <property type="match status" value="1"/>
</dbReference>
<feature type="domain" description="J" evidence="1">
    <location>
        <begin position="5"/>
        <end position="69"/>
    </location>
</feature>
<dbReference type="InterPro" id="IPR051100">
    <property type="entry name" value="DnaJ_subfamily_B/C"/>
</dbReference>
<gene>
    <name evidence="2" type="ORF">BXY80_0002</name>
</gene>
<dbReference type="PRINTS" id="PR00625">
    <property type="entry name" value="JDOMAIN"/>
</dbReference>
<reference evidence="2 3" key="1">
    <citation type="submission" date="2018-09" db="EMBL/GenBank/DDBJ databases">
        <title>Genomic Encyclopedia of Archaeal and Bacterial Type Strains, Phase II (KMG-II): from individual species to whole genera.</title>
        <authorList>
            <person name="Goeker M."/>
        </authorList>
    </citation>
    <scope>NUCLEOTIDE SEQUENCE [LARGE SCALE GENOMIC DNA]</scope>
    <source>
        <strain evidence="2 3">DSM 26283</strain>
    </source>
</reference>
<name>A0A420DUY3_9FLAO</name>
<organism evidence="2 3">
    <name type="scientific">Ichthyenterobacterium magnum</name>
    <dbReference type="NCBI Taxonomy" id="1230530"/>
    <lineage>
        <taxon>Bacteria</taxon>
        <taxon>Pseudomonadati</taxon>
        <taxon>Bacteroidota</taxon>
        <taxon>Flavobacteriia</taxon>
        <taxon>Flavobacteriales</taxon>
        <taxon>Flavobacteriaceae</taxon>
        <taxon>Ichthyenterobacterium</taxon>
    </lineage>
</organism>
<comment type="caution">
    <text evidence="2">The sequence shown here is derived from an EMBL/GenBank/DDBJ whole genome shotgun (WGS) entry which is preliminary data.</text>
</comment>
<evidence type="ECO:0000313" key="3">
    <source>
        <dbReference type="Proteomes" id="UP000284892"/>
    </source>
</evidence>
<dbReference type="Pfam" id="PF00226">
    <property type="entry name" value="DnaJ"/>
    <property type="match status" value="1"/>
</dbReference>
<proteinExistence type="predicted"/>
<dbReference type="EMBL" id="RAQJ01000001">
    <property type="protein sequence ID" value="RKE97937.1"/>
    <property type="molecule type" value="Genomic_DNA"/>
</dbReference>
<keyword evidence="3" id="KW-1185">Reference proteome</keyword>